<dbReference type="InterPro" id="IPR028919">
    <property type="entry name" value="Viral_movement"/>
</dbReference>
<accession>A0A6G6CZ07</accession>
<organism evidence="6 7">
    <name type="scientific">Epiphyllum virus 4</name>
    <dbReference type="NCBI Taxonomy" id="2713640"/>
    <lineage>
        <taxon>Viruses</taxon>
        <taxon>Riboviria</taxon>
        <taxon>Pararnavirae</taxon>
        <taxon>Artverviricota</taxon>
        <taxon>Revtraviricetes</taxon>
        <taxon>Ortervirales</taxon>
        <taxon>Caulimoviridae</taxon>
        <taxon>Cavemovirus</taxon>
        <taxon>Cavemovirus deltaepiphylli</taxon>
    </lineage>
</organism>
<keyword evidence="2" id="KW-0863">Zinc-finger</keyword>
<feature type="coiled-coil region" evidence="3">
    <location>
        <begin position="248"/>
        <end position="275"/>
    </location>
</feature>
<dbReference type="KEGG" id="vg:65103128"/>
<reference evidence="6" key="1">
    <citation type="submission" date="2019-07" db="EMBL/GenBank/DDBJ databases">
        <title>First identification and molecular characterization of a novel cavemovirus infecting Epiphyllum spp.</title>
        <authorList>
            <person name="Zheng L."/>
            <person name="Cao M."/>
            <person name="Wu L."/>
            <person name="Liu H."/>
            <person name="Li R."/>
        </authorList>
    </citation>
    <scope>NUCLEOTIDE SEQUENCE</scope>
    <source>
        <strain evidence="6">Ebert</strain>
    </source>
</reference>
<evidence type="ECO:0000256" key="1">
    <source>
        <dbReference type="ARBA" id="ARBA00023054"/>
    </source>
</evidence>
<dbReference type="Proteomes" id="UP000682915">
    <property type="component" value="Segment"/>
</dbReference>
<dbReference type="GO" id="GO:0003676">
    <property type="term" value="F:nucleic acid binding"/>
    <property type="evidence" value="ECO:0007669"/>
    <property type="project" value="InterPro"/>
</dbReference>
<evidence type="ECO:0000256" key="3">
    <source>
        <dbReference type="SAM" id="Coils"/>
    </source>
</evidence>
<feature type="coiled-coil region" evidence="3">
    <location>
        <begin position="124"/>
        <end position="158"/>
    </location>
</feature>
<keyword evidence="6" id="KW-0946">Virion</keyword>
<keyword evidence="7" id="KW-1185">Reference proteome</keyword>
<dbReference type="PANTHER" id="PTHR47599">
    <property type="entry name" value="CELL-TO-CELL MOVEMENT PROTEIN"/>
    <property type="match status" value="1"/>
</dbReference>
<evidence type="ECO:0000256" key="4">
    <source>
        <dbReference type="SAM" id="MobiDB-lite"/>
    </source>
</evidence>
<proteinExistence type="predicted"/>
<dbReference type="Gene3D" id="4.10.60.10">
    <property type="entry name" value="Zinc finger, CCHC-type"/>
    <property type="match status" value="1"/>
</dbReference>
<dbReference type="SMART" id="SM00343">
    <property type="entry name" value="ZnF_C2HC"/>
    <property type="match status" value="1"/>
</dbReference>
<evidence type="ECO:0000313" key="7">
    <source>
        <dbReference type="Proteomes" id="UP000682915"/>
    </source>
</evidence>
<dbReference type="RefSeq" id="YP_010087806.1">
    <property type="nucleotide sequence ID" value="NC_055588.1"/>
</dbReference>
<protein>
    <submittedName>
        <fullName evidence="6">Coat protein</fullName>
    </submittedName>
</protein>
<dbReference type="InterPro" id="IPR051596">
    <property type="entry name" value="Caulimoviridae_Movement"/>
</dbReference>
<dbReference type="Gene3D" id="2.40.70.10">
    <property type="entry name" value="Acid Proteases"/>
    <property type="match status" value="1"/>
</dbReference>
<evidence type="ECO:0000259" key="5">
    <source>
        <dbReference type="PROSITE" id="PS50158"/>
    </source>
</evidence>
<keyword evidence="2" id="KW-0862">Zinc</keyword>
<dbReference type="PANTHER" id="PTHR47599:SF3">
    <property type="entry name" value="CELL-TO-CELL MOVEMENT PROTEIN"/>
    <property type="match status" value="1"/>
</dbReference>
<keyword evidence="1 3" id="KW-0175">Coiled coil</keyword>
<feature type="region of interest" description="Disordered" evidence="4">
    <location>
        <begin position="1011"/>
        <end position="1032"/>
    </location>
</feature>
<dbReference type="Pfam" id="PF01107">
    <property type="entry name" value="MP"/>
    <property type="match status" value="1"/>
</dbReference>
<dbReference type="InterPro" id="IPR036875">
    <property type="entry name" value="Znf_CCHC_sf"/>
</dbReference>
<name>A0A6G6CZ07_9VIRU</name>
<dbReference type="EMBL" id="MN153807">
    <property type="protein sequence ID" value="QIE08169.1"/>
    <property type="molecule type" value="Genomic_DNA"/>
</dbReference>
<dbReference type="InterPro" id="IPR001878">
    <property type="entry name" value="Znf_CCHC"/>
</dbReference>
<sequence length="1199" mass="140823">MNNRFETLDLEQHTYKVNETKLPIDSYIKYPPFTHAAFTPYIVAGDAGSAEHKQLNWTNKILWNKLGTLTTKDKEILGQTVLTEKDKQQLSSEARKVINEAFEDRVKYISQIDHTIDYKIWTVQQEQQKQTRLLLEKLQELRIEINKLQQKQKEAEIITPITPSSYTINMIRGKTIDSPDLTFDEISLFRPKLKSKEISEQDAIDKILNNTFLLNENLELIYTNVRKGELPNRRPETLFDTPHLMDLLMDMKHELASLKEKVQEKEEKIQMIEKDEEFLDPDNLSVEIQDLTISTVQQDSLYCDEKIESMTSSEEEVDNQLNVKIEGQEYAYDSQFREYKPKKEYPTLIRGKRHQQAESSRRADYINQRRTQFEPSYTPNMNTSISVAGEILNLDCTTLEEAEERIQKWTQSMSISIVKQNLDTINTEKFIARTLLGNAKQWFENLSSSAKQKLKASSSLNTLSNTYLALRAEFGKLGFESEVEKLQKQKDVARSKILQLQICDMKHENIKGYLCEFQDYYYDAAYNEQESETILDMFYSKLPDPWGQHILLNYKELIKGKTLLDSIGTRMTYLQNSINDQCNKNWLTKSARKIQKSARLDCNYYGVGKYGCKAITKPYKQRYKFKRRYIPIKRKYLNTYKKQRYFRPKQYFNKRKSKCKCYNCGQEGHISTNCKNKKIKTKINNINCYEFNTMNEQLEFEIDDEDIIYITDSEPEITLQDANYSDQEYWYSDENNYVNMINQDNSNTDNVIKEYDKQDKDNHRPTKIIFNNQQFKQIMEKDLNLHKTQIFNNPILKTYFGKRDVKYYVVTDIEHPIDVKYVLNQKRIVNLPLYNQQIFENEIQKIPEKDQNKIKNIHLSAVEIIIKAYFREGIDTPLEIMLCDDRITYPQDGSIVDTLIGNLIYQKVKFTKIINYSISTQDKNLDKSLVMYWNLEGIEMIPNSKIFSVRLRNLYLLSDKHIVQNKKYYKHNIIIEPIFQDVIQNDKHKYLEFDKPESSFNKRQLKTYSKRFSNSNDNDESNTPSQSQGTNNNIINIPQIKMLKNSKQFHIIGQVLDGSKQKTYPILIDTGAAQSYISSKIIDIEHIPKQQLGSPVKSKNTDNQTHEYTNQAHMLIGIYDVNNLQHKINFIGLIETLPLLEDGRDQILIGINVLEQFNPFIITSNYLELNIGMKAVTIPRIKEDIYQIVESLSQMNQIK</sequence>
<dbReference type="GO" id="GO:0008270">
    <property type="term" value="F:zinc ion binding"/>
    <property type="evidence" value="ECO:0007669"/>
    <property type="project" value="UniProtKB-KW"/>
</dbReference>
<keyword evidence="6" id="KW-0167">Capsid protein</keyword>
<dbReference type="InterPro" id="IPR021109">
    <property type="entry name" value="Peptidase_aspartic_dom_sf"/>
</dbReference>
<keyword evidence="2" id="KW-0479">Metal-binding</keyword>
<dbReference type="PROSITE" id="PS50158">
    <property type="entry name" value="ZF_CCHC"/>
    <property type="match status" value="1"/>
</dbReference>
<evidence type="ECO:0000313" key="6">
    <source>
        <dbReference type="EMBL" id="QIE08169.1"/>
    </source>
</evidence>
<dbReference type="Pfam" id="PF00098">
    <property type="entry name" value="zf-CCHC"/>
    <property type="match status" value="1"/>
</dbReference>
<dbReference type="GeneID" id="65103128"/>
<evidence type="ECO:0000256" key="2">
    <source>
        <dbReference type="PROSITE-ProRule" id="PRU00047"/>
    </source>
</evidence>
<dbReference type="SUPFAM" id="SSF57756">
    <property type="entry name" value="Retrovirus zinc finger-like domains"/>
    <property type="match status" value="1"/>
</dbReference>
<dbReference type="GO" id="GO:0019028">
    <property type="term" value="C:viral capsid"/>
    <property type="evidence" value="ECO:0007669"/>
    <property type="project" value="UniProtKB-KW"/>
</dbReference>
<feature type="domain" description="CCHC-type" evidence="5">
    <location>
        <begin position="660"/>
        <end position="676"/>
    </location>
</feature>